<proteinExistence type="predicted"/>
<protein>
    <submittedName>
        <fullName evidence="1">Pyridoxamine 5'-phosphate oxidase family protein</fullName>
    </submittedName>
</protein>
<dbReference type="InterPro" id="IPR024747">
    <property type="entry name" value="Pyridox_Oxase-rel"/>
</dbReference>
<dbReference type="InterPro" id="IPR012349">
    <property type="entry name" value="Split_barrel_FMN-bd"/>
</dbReference>
<gene>
    <name evidence="1" type="ORF">JF922_26195</name>
</gene>
<dbReference type="AlphaFoldDB" id="A0A934K7Q9"/>
<accession>A0A934K7Q9</accession>
<dbReference type="EMBL" id="JAEKNR010000251">
    <property type="protein sequence ID" value="MBJ7601554.1"/>
    <property type="molecule type" value="Genomic_DNA"/>
</dbReference>
<name>A0A934K7Q9_9BACT</name>
<reference evidence="1" key="1">
    <citation type="submission" date="2020-10" db="EMBL/GenBank/DDBJ databases">
        <title>Ca. Dormibacterota MAGs.</title>
        <authorList>
            <person name="Montgomery K."/>
        </authorList>
    </citation>
    <scope>NUCLEOTIDE SEQUENCE [LARGE SCALE GENOMIC DNA]</scope>
    <source>
        <strain evidence="1">SC8812_S17_10</strain>
    </source>
</reference>
<sequence length="152" mass="16258">MDECARHQEAGDRGLRSLSESECWGLLGSHDLGRIAFLVDDWPQVFPVNYSVGEGAVLFRSAPGAKATHGPGSRACFEIDGWDDTAGIGWSVMVQGTIRDITEAADEQALGLRQLSPHPAAPGIRHLLLALVASRVSGRRFGGVGIVRPLPF</sequence>
<dbReference type="Proteomes" id="UP000612893">
    <property type="component" value="Unassembled WGS sequence"/>
</dbReference>
<evidence type="ECO:0000313" key="1">
    <source>
        <dbReference type="EMBL" id="MBJ7601554.1"/>
    </source>
</evidence>
<dbReference type="RefSeq" id="WP_338205826.1">
    <property type="nucleotide sequence ID" value="NZ_JAEKNR010000251.1"/>
</dbReference>
<dbReference type="Gene3D" id="2.30.110.10">
    <property type="entry name" value="Electron Transport, Fmn-binding Protein, Chain A"/>
    <property type="match status" value="1"/>
</dbReference>
<dbReference type="Pfam" id="PF12900">
    <property type="entry name" value="Pyridox_ox_2"/>
    <property type="match status" value="1"/>
</dbReference>
<evidence type="ECO:0000313" key="2">
    <source>
        <dbReference type="Proteomes" id="UP000612893"/>
    </source>
</evidence>
<comment type="caution">
    <text evidence="1">The sequence shown here is derived from an EMBL/GenBank/DDBJ whole genome shotgun (WGS) entry which is preliminary data.</text>
</comment>
<organism evidence="1 2">
    <name type="scientific">Candidatus Nephthysia bennettiae</name>
    <dbReference type="NCBI Taxonomy" id="3127016"/>
    <lineage>
        <taxon>Bacteria</taxon>
        <taxon>Bacillati</taxon>
        <taxon>Candidatus Dormiibacterota</taxon>
        <taxon>Candidatus Dormibacteria</taxon>
        <taxon>Candidatus Dormibacterales</taxon>
        <taxon>Candidatus Dormibacteraceae</taxon>
        <taxon>Candidatus Nephthysia</taxon>
    </lineage>
</organism>
<dbReference type="SUPFAM" id="SSF50475">
    <property type="entry name" value="FMN-binding split barrel"/>
    <property type="match status" value="1"/>
</dbReference>
<keyword evidence="2" id="KW-1185">Reference proteome</keyword>